<accession>A0ABS6XZF1</accession>
<evidence type="ECO:0000313" key="3">
    <source>
        <dbReference type="EMBL" id="MBW4362052.1"/>
    </source>
</evidence>
<evidence type="ECO:0000256" key="2">
    <source>
        <dbReference type="SAM" id="Phobius"/>
    </source>
</evidence>
<gene>
    <name evidence="3" type="ORF">KZH69_16300</name>
</gene>
<dbReference type="RefSeq" id="WP_219318541.1">
    <property type="nucleotide sequence ID" value="NZ_JAHWYN010000017.1"/>
</dbReference>
<keyword evidence="2" id="KW-0472">Membrane</keyword>
<keyword evidence="2" id="KW-0812">Transmembrane</keyword>
<dbReference type="EMBL" id="JAHWYN010000017">
    <property type="protein sequence ID" value="MBW4362052.1"/>
    <property type="molecule type" value="Genomic_DNA"/>
</dbReference>
<comment type="caution">
    <text evidence="3">The sequence shown here is derived from an EMBL/GenBank/DDBJ whole genome shotgun (WGS) entry which is preliminary data.</text>
</comment>
<sequence length="201" mass="23531">MKKETDLLEYFIENEKKQKKITLVAAIFFSLFAIVIISLGLYAHNQNKIIKSNEENISKLNTSLNEANKKLNLAVSKLKQDSLSLNRTAKYFKKEELEHPETSNNIPLNTNEYTLYIQYMDGYLKQSHQLKEVFSEKKYTIAKEQNMKIIFKSSVRYFYPNDKEKAIKVAEIAEQTIGMKFKVQYMNLISPKNQLEIWVGK</sequence>
<proteinExistence type="predicted"/>
<organism evidence="3 4">
    <name type="scientific">Flavobacterium taihuense</name>
    <dbReference type="NCBI Taxonomy" id="2857508"/>
    <lineage>
        <taxon>Bacteria</taxon>
        <taxon>Pseudomonadati</taxon>
        <taxon>Bacteroidota</taxon>
        <taxon>Flavobacteriia</taxon>
        <taxon>Flavobacteriales</taxon>
        <taxon>Flavobacteriaceae</taxon>
        <taxon>Flavobacterium</taxon>
    </lineage>
</organism>
<reference evidence="3 4" key="1">
    <citation type="submission" date="2021-07" db="EMBL/GenBank/DDBJ databases">
        <title>Flavobacterium sp. nov. isolated from sediment on the Taihu Lake.</title>
        <authorList>
            <person name="Qu J.-H."/>
        </authorList>
    </citation>
    <scope>NUCLEOTIDE SEQUENCE [LARGE SCALE GENOMIC DNA]</scope>
    <source>
        <strain evidence="3 4">NAS39</strain>
    </source>
</reference>
<keyword evidence="1" id="KW-0175">Coiled coil</keyword>
<evidence type="ECO:0000256" key="1">
    <source>
        <dbReference type="SAM" id="Coils"/>
    </source>
</evidence>
<dbReference type="Proteomes" id="UP000812031">
    <property type="component" value="Unassembled WGS sequence"/>
</dbReference>
<feature type="transmembrane region" description="Helical" evidence="2">
    <location>
        <begin position="21"/>
        <end position="43"/>
    </location>
</feature>
<evidence type="ECO:0000313" key="4">
    <source>
        <dbReference type="Proteomes" id="UP000812031"/>
    </source>
</evidence>
<name>A0ABS6XZF1_9FLAO</name>
<keyword evidence="4" id="KW-1185">Reference proteome</keyword>
<protein>
    <submittedName>
        <fullName evidence="3">Uncharacterized protein</fullName>
    </submittedName>
</protein>
<feature type="coiled-coil region" evidence="1">
    <location>
        <begin position="50"/>
        <end position="81"/>
    </location>
</feature>
<keyword evidence="2" id="KW-1133">Transmembrane helix</keyword>